<dbReference type="InterPro" id="IPR001633">
    <property type="entry name" value="EAL_dom"/>
</dbReference>
<dbReference type="InterPro" id="IPR035919">
    <property type="entry name" value="EAL_sf"/>
</dbReference>
<dbReference type="Gene3D" id="3.30.70.270">
    <property type="match status" value="1"/>
</dbReference>
<dbReference type="InterPro" id="IPR000160">
    <property type="entry name" value="GGDEF_dom"/>
</dbReference>
<dbReference type="SMART" id="SM00052">
    <property type="entry name" value="EAL"/>
    <property type="match status" value="1"/>
</dbReference>
<evidence type="ECO:0000313" key="4">
    <source>
        <dbReference type="Proteomes" id="UP000256478"/>
    </source>
</evidence>
<sequence length="597" mass="67465">MKCSEITRSQLELLIQSHNFLCFFQPIFDVHQTTAIGYEALIRSPYPAPTFNPAELFDKAFEYDLLAELEQCCRRIAIKRFVELDLTGLLFLNASPLAIEQTKHKASTMPAILLDYGLDPQRIVIEITERYEATNENLLQTGLQRYRDLGFKIAIDDLGTGHSGLKQWSEVRPDIVKIDRYFISGCQHNIVKRELIRTIFELGKTTGVSVIAEGIENEDEYLFLRKLGMKYAQGYLLGRPQHEPITELPNIFIDKPSQATGTQSSTQFELSTLVQRIEPISAQVSCKAVYIQFKSDTTLKSIAVVDNAQVPIGMVYRDELTDLLSSDYGHALYDKQPISKVMRQVSLMVDENSDLDNVSKFITDHSEFDLHPEFIVTAHGKYSGLASVRSILKMMTEEKIMHAQQANPLTMLPGNIVIERKVNQLISHKQNFQLAYFDLDNFKPFNDVYGYAAGDQVIKLVADVIVEYSNKHSKKYHQDSFIGHVGGDDFVAVFQSGDAFACCQEILLVFEKRIIQYFALEHVKQSGYFAVDRAGNYSLIPLLSLSCGIISPNIDSINSVHDVSLQASKAKKVAKEATRGEVVMLLHRETQALDYMK</sequence>
<feature type="domain" description="GGDEF" evidence="2">
    <location>
        <begin position="430"/>
        <end position="587"/>
    </location>
</feature>
<evidence type="ECO:0000259" key="1">
    <source>
        <dbReference type="PROSITE" id="PS50883"/>
    </source>
</evidence>
<dbReference type="CDD" id="cd01948">
    <property type="entry name" value="EAL"/>
    <property type="match status" value="1"/>
</dbReference>
<dbReference type="Gene3D" id="3.20.20.450">
    <property type="entry name" value="EAL domain"/>
    <property type="match status" value="1"/>
</dbReference>
<dbReference type="PROSITE" id="PS50887">
    <property type="entry name" value="GGDEF"/>
    <property type="match status" value="1"/>
</dbReference>
<dbReference type="InterPro" id="IPR029787">
    <property type="entry name" value="Nucleotide_cyclase"/>
</dbReference>
<dbReference type="AlphaFoldDB" id="A0A3E0TSD6"/>
<dbReference type="NCBIfam" id="TIGR00254">
    <property type="entry name" value="GGDEF"/>
    <property type="match status" value="1"/>
</dbReference>
<dbReference type="SUPFAM" id="SSF141868">
    <property type="entry name" value="EAL domain-like"/>
    <property type="match status" value="1"/>
</dbReference>
<name>A0A3E0TSD6_9GAMM</name>
<gene>
    <name evidence="3" type="ORF">DXX93_13000</name>
</gene>
<dbReference type="Pfam" id="PF00563">
    <property type="entry name" value="EAL"/>
    <property type="match status" value="1"/>
</dbReference>
<proteinExistence type="predicted"/>
<dbReference type="SUPFAM" id="SSF54631">
    <property type="entry name" value="CBS-domain pair"/>
    <property type="match status" value="1"/>
</dbReference>
<dbReference type="PANTHER" id="PTHR33121:SF76">
    <property type="entry name" value="SIGNALING PROTEIN"/>
    <property type="match status" value="1"/>
</dbReference>
<dbReference type="GO" id="GO:0071111">
    <property type="term" value="F:cyclic-guanylate-specific phosphodiesterase activity"/>
    <property type="evidence" value="ECO:0007669"/>
    <property type="project" value="InterPro"/>
</dbReference>
<organism evidence="3 4">
    <name type="scientific">Thalassotalea euphylliae</name>
    <dbReference type="NCBI Taxonomy" id="1655234"/>
    <lineage>
        <taxon>Bacteria</taxon>
        <taxon>Pseudomonadati</taxon>
        <taxon>Pseudomonadota</taxon>
        <taxon>Gammaproteobacteria</taxon>
        <taxon>Alteromonadales</taxon>
        <taxon>Colwelliaceae</taxon>
        <taxon>Thalassotalea</taxon>
    </lineage>
</organism>
<dbReference type="Pfam" id="PF00990">
    <property type="entry name" value="GGDEF"/>
    <property type="match status" value="1"/>
</dbReference>
<evidence type="ECO:0000313" key="3">
    <source>
        <dbReference type="EMBL" id="REL27393.1"/>
    </source>
</evidence>
<evidence type="ECO:0000259" key="2">
    <source>
        <dbReference type="PROSITE" id="PS50887"/>
    </source>
</evidence>
<dbReference type="EMBL" id="QUOU01000001">
    <property type="protein sequence ID" value="REL27393.1"/>
    <property type="molecule type" value="Genomic_DNA"/>
</dbReference>
<dbReference type="InterPro" id="IPR046342">
    <property type="entry name" value="CBS_dom_sf"/>
</dbReference>
<dbReference type="CDD" id="cd01949">
    <property type="entry name" value="GGDEF"/>
    <property type="match status" value="1"/>
</dbReference>
<dbReference type="OrthoDB" id="1673646at2"/>
<dbReference type="PROSITE" id="PS50883">
    <property type="entry name" value="EAL"/>
    <property type="match status" value="1"/>
</dbReference>
<dbReference type="RefSeq" id="WP_116008473.1">
    <property type="nucleotide sequence ID" value="NZ_QUOU01000001.1"/>
</dbReference>
<accession>A0A3E0TSD6</accession>
<reference evidence="3 4" key="1">
    <citation type="submission" date="2018-08" db="EMBL/GenBank/DDBJ databases">
        <title>Thalassotalea euphylliae genome.</title>
        <authorList>
            <person name="Summers S."/>
            <person name="Rice S.A."/>
            <person name="Freckelton M.L."/>
            <person name="Nedved B.T."/>
            <person name="Hadfield M.G."/>
        </authorList>
    </citation>
    <scope>NUCLEOTIDE SEQUENCE [LARGE SCALE GENOMIC DNA]</scope>
    <source>
        <strain evidence="3 4">H1</strain>
    </source>
</reference>
<protein>
    <submittedName>
        <fullName evidence="3">GGDEF domain-containing protein</fullName>
    </submittedName>
</protein>
<feature type="domain" description="EAL" evidence="1">
    <location>
        <begin position="4"/>
        <end position="254"/>
    </location>
</feature>
<dbReference type="SMART" id="SM00267">
    <property type="entry name" value="GGDEF"/>
    <property type="match status" value="1"/>
</dbReference>
<comment type="caution">
    <text evidence="3">The sequence shown here is derived from an EMBL/GenBank/DDBJ whole genome shotgun (WGS) entry which is preliminary data.</text>
</comment>
<dbReference type="InterPro" id="IPR043128">
    <property type="entry name" value="Rev_trsase/Diguanyl_cyclase"/>
</dbReference>
<dbReference type="Proteomes" id="UP000256478">
    <property type="component" value="Unassembled WGS sequence"/>
</dbReference>
<dbReference type="InterPro" id="IPR050706">
    <property type="entry name" value="Cyclic-di-GMP_PDE-like"/>
</dbReference>
<dbReference type="PANTHER" id="PTHR33121">
    <property type="entry name" value="CYCLIC DI-GMP PHOSPHODIESTERASE PDEF"/>
    <property type="match status" value="1"/>
</dbReference>
<dbReference type="SUPFAM" id="SSF55073">
    <property type="entry name" value="Nucleotide cyclase"/>
    <property type="match status" value="1"/>
</dbReference>